<dbReference type="InterPro" id="IPR058163">
    <property type="entry name" value="LysR-type_TF_proteobact-type"/>
</dbReference>
<dbReference type="Proteomes" id="UP000037425">
    <property type="component" value="Unassembled WGS sequence"/>
</dbReference>
<evidence type="ECO:0000256" key="2">
    <source>
        <dbReference type="ARBA" id="ARBA00023015"/>
    </source>
</evidence>
<dbReference type="GO" id="GO:0043565">
    <property type="term" value="F:sequence-specific DNA binding"/>
    <property type="evidence" value="ECO:0007669"/>
    <property type="project" value="TreeGrafter"/>
</dbReference>
<sequence>MDRIELFRIFTRVVDCASFTRAADTLDMPRSSVSAAVQALETRVGTRLLHRTTRKVSPTQDGAAFYVRCMRLIADVEETENLFRQGEDGPTGRLRVDLPSRIGRLIVAPELATFLERYPGIDVDLGMTDRAVDLIEESVDCALRVGPRSDSALIARPLGNLKLVNVASPGYLARYGTPQRPEGLTRHLAVNYASPSTGRVEEWEWIEGGETRTVAMAGRVTVNSAEGSIACCLAGLGLIQIPAYDVKAHLEAGDLVEVMPSHCAAPMPLALLSPHRQHLSRRFQVFADWLEGLMRPLLAA</sequence>
<dbReference type="SUPFAM" id="SSF46785">
    <property type="entry name" value="Winged helix' DNA-binding domain"/>
    <property type="match status" value="1"/>
</dbReference>
<organism evidence="6 7">
    <name type="scientific">Ensifer adhaerens</name>
    <name type="common">Sinorhizobium morelense</name>
    <dbReference type="NCBI Taxonomy" id="106592"/>
    <lineage>
        <taxon>Bacteria</taxon>
        <taxon>Pseudomonadati</taxon>
        <taxon>Pseudomonadota</taxon>
        <taxon>Alphaproteobacteria</taxon>
        <taxon>Hyphomicrobiales</taxon>
        <taxon>Rhizobiaceae</taxon>
        <taxon>Sinorhizobium/Ensifer group</taxon>
        <taxon>Ensifer</taxon>
    </lineage>
</organism>
<dbReference type="Pfam" id="PF00126">
    <property type="entry name" value="HTH_1"/>
    <property type="match status" value="1"/>
</dbReference>
<dbReference type="FunFam" id="1.10.10.10:FF:000001">
    <property type="entry name" value="LysR family transcriptional regulator"/>
    <property type="match status" value="1"/>
</dbReference>
<comment type="similarity">
    <text evidence="1">Belongs to the LysR transcriptional regulatory family.</text>
</comment>
<comment type="caution">
    <text evidence="6">The sequence shown here is derived from an EMBL/GenBank/DDBJ whole genome shotgun (WGS) entry which is preliminary data.</text>
</comment>
<dbReference type="PANTHER" id="PTHR30537">
    <property type="entry name" value="HTH-TYPE TRANSCRIPTIONAL REGULATOR"/>
    <property type="match status" value="1"/>
</dbReference>
<evidence type="ECO:0000313" key="7">
    <source>
        <dbReference type="Proteomes" id="UP000037425"/>
    </source>
</evidence>
<protein>
    <submittedName>
        <fullName evidence="6">LysR family transcriptional regulator</fullName>
    </submittedName>
</protein>
<dbReference type="Gene3D" id="3.40.190.290">
    <property type="match status" value="1"/>
</dbReference>
<proteinExistence type="inferred from homology"/>
<dbReference type="OrthoDB" id="9786526at2"/>
<dbReference type="PATRIC" id="fig|106592.7.peg.4955"/>
<evidence type="ECO:0000256" key="3">
    <source>
        <dbReference type="ARBA" id="ARBA00023125"/>
    </source>
</evidence>
<dbReference type="Gene3D" id="1.10.10.10">
    <property type="entry name" value="Winged helix-like DNA-binding domain superfamily/Winged helix DNA-binding domain"/>
    <property type="match status" value="1"/>
</dbReference>
<dbReference type="SUPFAM" id="SSF53850">
    <property type="entry name" value="Periplasmic binding protein-like II"/>
    <property type="match status" value="1"/>
</dbReference>
<dbReference type="InterPro" id="IPR005119">
    <property type="entry name" value="LysR_subst-bd"/>
</dbReference>
<dbReference type="PROSITE" id="PS50931">
    <property type="entry name" value="HTH_LYSR"/>
    <property type="match status" value="1"/>
</dbReference>
<dbReference type="GO" id="GO:0006351">
    <property type="term" value="P:DNA-templated transcription"/>
    <property type="evidence" value="ECO:0007669"/>
    <property type="project" value="TreeGrafter"/>
</dbReference>
<dbReference type="FunFam" id="3.40.190.290:FF:000001">
    <property type="entry name" value="Transcriptional regulator, LysR family"/>
    <property type="match status" value="1"/>
</dbReference>
<dbReference type="Pfam" id="PF03466">
    <property type="entry name" value="LysR_substrate"/>
    <property type="match status" value="1"/>
</dbReference>
<feature type="domain" description="HTH lysR-type" evidence="5">
    <location>
        <begin position="1"/>
        <end position="59"/>
    </location>
</feature>
<dbReference type="RefSeq" id="WP_053252286.1">
    <property type="nucleotide sequence ID" value="NZ_LGAP01000031.1"/>
</dbReference>
<keyword evidence="2" id="KW-0805">Transcription regulation</keyword>
<dbReference type="EMBL" id="LGAP01000031">
    <property type="protein sequence ID" value="KOF13954.1"/>
    <property type="molecule type" value="Genomic_DNA"/>
</dbReference>
<evidence type="ECO:0000256" key="4">
    <source>
        <dbReference type="ARBA" id="ARBA00023163"/>
    </source>
</evidence>
<dbReference type="GO" id="GO:0003700">
    <property type="term" value="F:DNA-binding transcription factor activity"/>
    <property type="evidence" value="ECO:0007669"/>
    <property type="project" value="InterPro"/>
</dbReference>
<evidence type="ECO:0000259" key="5">
    <source>
        <dbReference type="PROSITE" id="PS50931"/>
    </source>
</evidence>
<dbReference type="CDD" id="cd08472">
    <property type="entry name" value="PBP2_CrgA_like_3"/>
    <property type="match status" value="1"/>
</dbReference>
<reference evidence="7" key="1">
    <citation type="submission" date="2015-07" db="EMBL/GenBank/DDBJ databases">
        <title>Whole genome sequence of an Ensifer adhaerens strain isolated from a cave pool in the Wind Cave National Park.</title>
        <authorList>
            <person name="Eng W.W.H."/>
            <person name="Gan H.M."/>
            <person name="Barton H.A."/>
            <person name="Savka M.A."/>
        </authorList>
    </citation>
    <scope>NUCLEOTIDE SEQUENCE [LARGE SCALE GENOMIC DNA]</scope>
    <source>
        <strain evidence="7">SD006</strain>
    </source>
</reference>
<dbReference type="InterPro" id="IPR000847">
    <property type="entry name" value="LysR_HTH_N"/>
</dbReference>
<evidence type="ECO:0000256" key="1">
    <source>
        <dbReference type="ARBA" id="ARBA00009437"/>
    </source>
</evidence>
<evidence type="ECO:0000313" key="6">
    <source>
        <dbReference type="EMBL" id="KOF13954.1"/>
    </source>
</evidence>
<keyword evidence="4" id="KW-0804">Transcription</keyword>
<accession>A0A0L8BHA6</accession>
<gene>
    <name evidence="6" type="ORF">AC244_29070</name>
</gene>
<name>A0A0L8BHA6_ENSAD</name>
<keyword evidence="3" id="KW-0238">DNA-binding</keyword>
<dbReference type="AlphaFoldDB" id="A0A0L8BHA6"/>
<dbReference type="PANTHER" id="PTHR30537:SF72">
    <property type="entry name" value="LYSR FAMILY TRANSCRIPTIONAL REGULATOR"/>
    <property type="match status" value="1"/>
</dbReference>
<dbReference type="InterPro" id="IPR036388">
    <property type="entry name" value="WH-like_DNA-bd_sf"/>
</dbReference>
<dbReference type="InterPro" id="IPR036390">
    <property type="entry name" value="WH_DNA-bd_sf"/>
</dbReference>